<feature type="chain" id="PRO_5042442967" description="Neurotransmitter-gated ion-channel transmembrane domain-containing protein" evidence="2">
    <location>
        <begin position="20"/>
        <end position="141"/>
    </location>
</feature>
<evidence type="ECO:0000256" key="2">
    <source>
        <dbReference type="SAM" id="SignalP"/>
    </source>
</evidence>
<feature type="signal peptide" evidence="2">
    <location>
        <begin position="1"/>
        <end position="19"/>
    </location>
</feature>
<feature type="transmembrane region" description="Helical" evidence="1">
    <location>
        <begin position="29"/>
        <end position="51"/>
    </location>
</feature>
<evidence type="ECO:0000313" key="4">
    <source>
        <dbReference type="EMBL" id="KAK4325477.1"/>
    </source>
</evidence>
<evidence type="ECO:0000313" key="6">
    <source>
        <dbReference type="Proteomes" id="UP001292094"/>
    </source>
</evidence>
<dbReference type="EMBL" id="JAWZYT010000277">
    <property type="protein sequence ID" value="KAK4325477.1"/>
    <property type="molecule type" value="Genomic_DNA"/>
</dbReference>
<gene>
    <name evidence="5" type="ORF">Pmani_000420</name>
    <name evidence="4" type="ORF">Pmani_003928</name>
</gene>
<name>A0AAE1QHL0_9EUCA</name>
<dbReference type="InterPro" id="IPR036719">
    <property type="entry name" value="Neuro-gated_channel_TM_sf"/>
</dbReference>
<dbReference type="Pfam" id="PF02932">
    <property type="entry name" value="Neur_chan_memb"/>
    <property type="match status" value="1"/>
</dbReference>
<feature type="domain" description="Neurotransmitter-gated ion-channel transmembrane" evidence="3">
    <location>
        <begin position="4"/>
        <end position="67"/>
    </location>
</feature>
<accession>A0AAE1QHL0</accession>
<dbReference type="GO" id="GO:0005254">
    <property type="term" value="F:chloride channel activity"/>
    <property type="evidence" value="ECO:0007669"/>
    <property type="project" value="UniProtKB-ARBA"/>
</dbReference>
<sequence length="141" mass="16067">MTALTALLVLATLFTQVSASLPKTSYFKMVDIWLLFCIMLIFFIIIFHTIIDLQVDYNAPNSQSWVKQTSSSAGSSLVKVIPASGSIPVPPIPFVDKFFKMKFNLKFYILLSRYTMFLIFLVFNVAYWGTLAKDSGLVYYY</sequence>
<keyword evidence="1" id="KW-0812">Transmembrane</keyword>
<comment type="caution">
    <text evidence="4">The sequence shown here is derived from an EMBL/GenBank/DDBJ whole genome shotgun (WGS) entry which is preliminary data.</text>
</comment>
<keyword evidence="6" id="KW-1185">Reference proteome</keyword>
<organism evidence="4 6">
    <name type="scientific">Petrolisthes manimaculis</name>
    <dbReference type="NCBI Taxonomy" id="1843537"/>
    <lineage>
        <taxon>Eukaryota</taxon>
        <taxon>Metazoa</taxon>
        <taxon>Ecdysozoa</taxon>
        <taxon>Arthropoda</taxon>
        <taxon>Crustacea</taxon>
        <taxon>Multicrustacea</taxon>
        <taxon>Malacostraca</taxon>
        <taxon>Eumalacostraca</taxon>
        <taxon>Eucarida</taxon>
        <taxon>Decapoda</taxon>
        <taxon>Pleocyemata</taxon>
        <taxon>Anomura</taxon>
        <taxon>Galatheoidea</taxon>
        <taxon>Porcellanidae</taxon>
        <taxon>Petrolisthes</taxon>
    </lineage>
</organism>
<evidence type="ECO:0000256" key="1">
    <source>
        <dbReference type="SAM" id="Phobius"/>
    </source>
</evidence>
<dbReference type="InterPro" id="IPR006029">
    <property type="entry name" value="Neurotrans-gated_channel_TM"/>
</dbReference>
<reference evidence="4" key="1">
    <citation type="submission" date="2023-11" db="EMBL/GenBank/DDBJ databases">
        <title>Genome assemblies of two species of porcelain crab, Petrolisthes cinctipes and Petrolisthes manimaculis (Anomura: Porcellanidae).</title>
        <authorList>
            <person name="Angst P."/>
        </authorList>
    </citation>
    <scope>NUCLEOTIDE SEQUENCE</scope>
    <source>
        <strain evidence="4">PB745_02</strain>
        <tissue evidence="4">Gill</tissue>
    </source>
</reference>
<evidence type="ECO:0000259" key="3">
    <source>
        <dbReference type="Pfam" id="PF02932"/>
    </source>
</evidence>
<dbReference type="GO" id="GO:0004888">
    <property type="term" value="F:transmembrane signaling receptor activity"/>
    <property type="evidence" value="ECO:0007669"/>
    <property type="project" value="InterPro"/>
</dbReference>
<keyword evidence="2" id="KW-0732">Signal</keyword>
<feature type="transmembrane region" description="Helical" evidence="1">
    <location>
        <begin position="107"/>
        <end position="129"/>
    </location>
</feature>
<dbReference type="AlphaFoldDB" id="A0AAE1QHL0"/>
<evidence type="ECO:0000313" key="5">
    <source>
        <dbReference type="EMBL" id="KAK4329192.1"/>
    </source>
</evidence>
<proteinExistence type="predicted"/>
<keyword evidence="1" id="KW-1133">Transmembrane helix</keyword>
<dbReference type="GO" id="GO:0005230">
    <property type="term" value="F:extracellular ligand-gated monoatomic ion channel activity"/>
    <property type="evidence" value="ECO:0007669"/>
    <property type="project" value="UniProtKB-ARBA"/>
</dbReference>
<dbReference type="PRINTS" id="PR00253">
    <property type="entry name" value="GABAARECEPTR"/>
</dbReference>
<protein>
    <recommendedName>
        <fullName evidence="3">Neurotransmitter-gated ion-channel transmembrane domain-containing protein</fullName>
    </recommendedName>
</protein>
<dbReference type="GO" id="GO:0099095">
    <property type="term" value="F:ligand-gated monoatomic anion channel activity"/>
    <property type="evidence" value="ECO:0007669"/>
    <property type="project" value="UniProtKB-ARBA"/>
</dbReference>
<dbReference type="EMBL" id="JAWZYT010000029">
    <property type="protein sequence ID" value="KAK4329192.1"/>
    <property type="molecule type" value="Genomic_DNA"/>
</dbReference>
<keyword evidence="1" id="KW-0472">Membrane</keyword>
<dbReference type="GO" id="GO:0016020">
    <property type="term" value="C:membrane"/>
    <property type="evidence" value="ECO:0007669"/>
    <property type="project" value="InterPro"/>
</dbReference>
<dbReference type="InterPro" id="IPR038050">
    <property type="entry name" value="Neuro_actylchol_rec"/>
</dbReference>
<dbReference type="InterPro" id="IPR006028">
    <property type="entry name" value="GABAA/Glycine_rcpt"/>
</dbReference>
<dbReference type="Proteomes" id="UP001292094">
    <property type="component" value="Unassembled WGS sequence"/>
</dbReference>
<dbReference type="SUPFAM" id="SSF90112">
    <property type="entry name" value="Neurotransmitter-gated ion-channel transmembrane pore"/>
    <property type="match status" value="1"/>
</dbReference>
<dbReference type="Gene3D" id="1.20.58.390">
    <property type="entry name" value="Neurotransmitter-gated ion-channel transmembrane domain"/>
    <property type="match status" value="1"/>
</dbReference>